<organism evidence="2 3">
    <name type="scientific">Lujinxingia vulgaris</name>
    <dbReference type="NCBI Taxonomy" id="2600176"/>
    <lineage>
        <taxon>Bacteria</taxon>
        <taxon>Deltaproteobacteria</taxon>
        <taxon>Bradymonadales</taxon>
        <taxon>Lujinxingiaceae</taxon>
        <taxon>Lujinxingia</taxon>
    </lineage>
</organism>
<evidence type="ECO:0000259" key="1">
    <source>
        <dbReference type="Pfam" id="PF00144"/>
    </source>
</evidence>
<dbReference type="EMBL" id="VOSL01000002">
    <property type="protein sequence ID" value="TXD44565.1"/>
    <property type="molecule type" value="Genomic_DNA"/>
</dbReference>
<reference evidence="2 3" key="1">
    <citation type="submission" date="2019-08" db="EMBL/GenBank/DDBJ databases">
        <title>Bradymonadales sp. TMQ2.</title>
        <authorList>
            <person name="Liang Q."/>
        </authorList>
    </citation>
    <scope>NUCLEOTIDE SEQUENCE [LARGE SCALE GENOMIC DNA]</scope>
    <source>
        <strain evidence="2 3">TMQ2</strain>
    </source>
</reference>
<proteinExistence type="predicted"/>
<dbReference type="PANTHER" id="PTHR43319:SF3">
    <property type="entry name" value="BETA-LACTAMASE-RELATED DOMAIN-CONTAINING PROTEIN"/>
    <property type="match status" value="1"/>
</dbReference>
<evidence type="ECO:0000313" key="3">
    <source>
        <dbReference type="Proteomes" id="UP000321046"/>
    </source>
</evidence>
<gene>
    <name evidence="2" type="ORF">FRC96_00340</name>
</gene>
<dbReference type="PROSITE" id="PS51257">
    <property type="entry name" value="PROKAR_LIPOPROTEIN"/>
    <property type="match status" value="1"/>
</dbReference>
<dbReference type="InterPro" id="IPR012338">
    <property type="entry name" value="Beta-lactam/transpept-like"/>
</dbReference>
<dbReference type="Pfam" id="PF00144">
    <property type="entry name" value="Beta-lactamase"/>
    <property type="match status" value="1"/>
</dbReference>
<dbReference type="AlphaFoldDB" id="A0A5C6XTT2"/>
<dbReference type="InterPro" id="IPR001466">
    <property type="entry name" value="Beta-lactam-related"/>
</dbReference>
<dbReference type="SUPFAM" id="SSF56601">
    <property type="entry name" value="beta-lactamase/transpeptidase-like"/>
    <property type="match status" value="1"/>
</dbReference>
<feature type="domain" description="Beta-lactamase-related" evidence="1">
    <location>
        <begin position="75"/>
        <end position="444"/>
    </location>
</feature>
<sequence length="467" mass="51368">MRHERLRRVIVFRLPAVVMGATLGCDFSARGAGVRLSPHDIPLTLTHIRPAMYDKLPNLAPYPARGGYADGYEPVARTFARQLERGEEVGAGFTVYRRGECVVDLWGGLADVESQAPWREDTRVVLFSVTKGFVAMALHLLASRGKLDWDAPVETYWPGFARNGKEGMTVATLLGHRGGLAGLDTPLTMDDVTNPSRAAVLLEALESQSPLWEVGADQGYHAITFGMYARELFERICPGEDLGEFLRRELFEPLGSDVYLGTPAQFDKDIATLYPPAKPARVAKMLTNALTQPQSTEARVLGQFVRRGSPMRRAFLNPQVPGDDVTVYNKPPARRAVLGWASATGSAHGVARAYLPFASKGKFEGRRYLKATSLKSVYARQGWSPNDLVLQKPIGWSHGFCKEERHLFSPNPESFGHPGMGGALGWADPVEEIAIGYAMNFMDWHIRSPRALALCRALYDSPGVVEG</sequence>
<dbReference type="Gene3D" id="3.40.710.10">
    <property type="entry name" value="DD-peptidase/beta-lactamase superfamily"/>
    <property type="match status" value="1"/>
</dbReference>
<dbReference type="PANTHER" id="PTHR43319">
    <property type="entry name" value="BETA-LACTAMASE-RELATED"/>
    <property type="match status" value="1"/>
</dbReference>
<protein>
    <submittedName>
        <fullName evidence="2">Beta-lactamase family protein</fullName>
    </submittedName>
</protein>
<dbReference type="InterPro" id="IPR052907">
    <property type="entry name" value="Beta-lactamase/esterase"/>
</dbReference>
<evidence type="ECO:0000313" key="2">
    <source>
        <dbReference type="EMBL" id="TXD44565.1"/>
    </source>
</evidence>
<dbReference type="OrthoDB" id="5524666at2"/>
<accession>A0A5C6XTT2</accession>
<dbReference type="Proteomes" id="UP000321046">
    <property type="component" value="Unassembled WGS sequence"/>
</dbReference>
<name>A0A5C6XTT2_9DELT</name>
<comment type="caution">
    <text evidence="2">The sequence shown here is derived from an EMBL/GenBank/DDBJ whole genome shotgun (WGS) entry which is preliminary data.</text>
</comment>